<dbReference type="Gene3D" id="1.10.580.10">
    <property type="entry name" value="Citrate Synthase, domain 1"/>
    <property type="match status" value="1"/>
</dbReference>
<protein>
    <submittedName>
        <fullName evidence="3">Uncharacterized protein LOC108834983 isoform X3</fullName>
    </submittedName>
</protein>
<sequence length="154" mass="17399">MANPAACMVSSSNSVRWIQMQRSTDMDLKSQLQELIPEQQDRPKKLKSEHGKVQLGNITVDMVIGGMRGMTGLLWETSLLDPEELRGTTRTSFTIEEDPTGSPFSPKQSYDDQRRTRFFLKHQIPTWFAIGSYIITTAIKLPHSFSDLAPVTEP</sequence>
<dbReference type="GO" id="GO:0005975">
    <property type="term" value="P:carbohydrate metabolic process"/>
    <property type="evidence" value="ECO:0007669"/>
    <property type="project" value="TreeGrafter"/>
</dbReference>
<dbReference type="GO" id="GO:0005759">
    <property type="term" value="C:mitochondrial matrix"/>
    <property type="evidence" value="ECO:0007669"/>
    <property type="project" value="TreeGrafter"/>
</dbReference>
<dbReference type="GO" id="GO:0006099">
    <property type="term" value="P:tricarboxylic acid cycle"/>
    <property type="evidence" value="ECO:0007669"/>
    <property type="project" value="TreeGrafter"/>
</dbReference>
<dbReference type="RefSeq" id="XP_056856472.1">
    <property type="nucleotide sequence ID" value="XM_057000492.1"/>
</dbReference>
<dbReference type="GeneID" id="108834983"/>
<dbReference type="PANTHER" id="PTHR11739:SF33">
    <property type="entry name" value="CITRATE SYNTHASE 4, MITOCHONDRIAL"/>
    <property type="match status" value="1"/>
</dbReference>
<reference evidence="2" key="1">
    <citation type="journal article" date="2019" name="Database">
        <title>The radish genome database (RadishGD): an integrated information resource for radish genomics.</title>
        <authorList>
            <person name="Yu H.J."/>
            <person name="Baek S."/>
            <person name="Lee Y.J."/>
            <person name="Cho A."/>
            <person name="Mun J.H."/>
        </authorList>
    </citation>
    <scope>NUCLEOTIDE SEQUENCE [LARGE SCALE GENOMIC DNA]</scope>
    <source>
        <strain evidence="2">cv. WK10039</strain>
    </source>
</reference>
<evidence type="ECO:0000313" key="2">
    <source>
        <dbReference type="Proteomes" id="UP000504610"/>
    </source>
</evidence>
<dbReference type="InterPro" id="IPR016142">
    <property type="entry name" value="Citrate_synth-like_lrg_a-sub"/>
</dbReference>
<accession>A0A9W3CYB8</accession>
<dbReference type="InterPro" id="IPR002020">
    <property type="entry name" value="Citrate_synthase"/>
</dbReference>
<reference evidence="3" key="2">
    <citation type="submission" date="2025-08" db="UniProtKB">
        <authorList>
            <consortium name="RefSeq"/>
        </authorList>
    </citation>
    <scope>IDENTIFICATION</scope>
    <source>
        <tissue evidence="3">Leaf</tissue>
    </source>
</reference>
<dbReference type="SUPFAM" id="SSF48256">
    <property type="entry name" value="Citrate synthase"/>
    <property type="match status" value="1"/>
</dbReference>
<dbReference type="Proteomes" id="UP000504610">
    <property type="component" value="Chromosome 2"/>
</dbReference>
<proteinExistence type="predicted"/>
<evidence type="ECO:0000256" key="1">
    <source>
        <dbReference type="SAM" id="MobiDB-lite"/>
    </source>
</evidence>
<dbReference type="AlphaFoldDB" id="A0A9W3CYB8"/>
<dbReference type="GO" id="GO:0046912">
    <property type="term" value="F:acyltransferase activity, acyl groups converted into alkyl on transfer"/>
    <property type="evidence" value="ECO:0007669"/>
    <property type="project" value="InterPro"/>
</dbReference>
<evidence type="ECO:0000313" key="3">
    <source>
        <dbReference type="RefSeq" id="XP_056856472.1"/>
    </source>
</evidence>
<feature type="region of interest" description="Disordered" evidence="1">
    <location>
        <begin position="91"/>
        <end position="110"/>
    </location>
</feature>
<organism evidence="2 3">
    <name type="scientific">Raphanus sativus</name>
    <name type="common">Radish</name>
    <name type="synonym">Raphanus raphanistrum var. sativus</name>
    <dbReference type="NCBI Taxonomy" id="3726"/>
    <lineage>
        <taxon>Eukaryota</taxon>
        <taxon>Viridiplantae</taxon>
        <taxon>Streptophyta</taxon>
        <taxon>Embryophyta</taxon>
        <taxon>Tracheophyta</taxon>
        <taxon>Spermatophyta</taxon>
        <taxon>Magnoliopsida</taxon>
        <taxon>eudicotyledons</taxon>
        <taxon>Gunneridae</taxon>
        <taxon>Pentapetalae</taxon>
        <taxon>rosids</taxon>
        <taxon>malvids</taxon>
        <taxon>Brassicales</taxon>
        <taxon>Brassicaceae</taxon>
        <taxon>Brassiceae</taxon>
        <taxon>Raphanus</taxon>
    </lineage>
</organism>
<keyword evidence="2" id="KW-1185">Reference proteome</keyword>
<dbReference type="InterPro" id="IPR036969">
    <property type="entry name" value="Citrate_synthase_sf"/>
</dbReference>
<gene>
    <name evidence="3" type="primary">LOC108834983</name>
</gene>
<name>A0A9W3CYB8_RAPSA</name>
<dbReference type="PANTHER" id="PTHR11739">
    <property type="entry name" value="CITRATE SYNTHASE"/>
    <property type="match status" value="1"/>
</dbReference>